<gene>
    <name evidence="8" type="ordered locus">Hbal_1096</name>
</gene>
<dbReference type="PIRSF" id="PIRSF006324">
    <property type="entry name" value="LeuE"/>
    <property type="match status" value="1"/>
</dbReference>
<feature type="transmembrane region" description="Helical" evidence="7">
    <location>
        <begin position="117"/>
        <end position="138"/>
    </location>
</feature>
<keyword evidence="6 7" id="KW-0472">Membrane</keyword>
<dbReference type="STRING" id="582402.Hbal_1096"/>
<keyword evidence="5 7" id="KW-1133">Transmembrane helix</keyword>
<name>C6XRF6_HIRBI</name>
<comment type="subcellular location">
    <subcellularLocation>
        <location evidence="1">Cell membrane</location>
        <topology evidence="1">Multi-pass membrane protein</topology>
    </subcellularLocation>
</comment>
<evidence type="ECO:0000313" key="9">
    <source>
        <dbReference type="Proteomes" id="UP000002745"/>
    </source>
</evidence>
<keyword evidence="3" id="KW-1003">Cell membrane</keyword>
<dbReference type="Proteomes" id="UP000002745">
    <property type="component" value="Chromosome"/>
</dbReference>
<feature type="transmembrane region" description="Helical" evidence="7">
    <location>
        <begin position="144"/>
        <end position="165"/>
    </location>
</feature>
<dbReference type="AlphaFoldDB" id="C6XRF6"/>
<keyword evidence="9" id="KW-1185">Reference proteome</keyword>
<evidence type="ECO:0000313" key="8">
    <source>
        <dbReference type="EMBL" id="ACT58788.1"/>
    </source>
</evidence>
<accession>C6XRF6</accession>
<keyword evidence="4 7" id="KW-0812">Transmembrane</keyword>
<dbReference type="KEGG" id="hba:Hbal_1096"/>
<protein>
    <submittedName>
        <fullName evidence="8">Lysine exporter protein (LYSE/YGGA)</fullName>
    </submittedName>
</protein>
<dbReference type="EMBL" id="CP001678">
    <property type="protein sequence ID" value="ACT58788.1"/>
    <property type="molecule type" value="Genomic_DNA"/>
</dbReference>
<feature type="transmembrane region" description="Helical" evidence="7">
    <location>
        <begin position="38"/>
        <end position="61"/>
    </location>
</feature>
<dbReference type="eggNOG" id="COG1280">
    <property type="taxonomic scope" value="Bacteria"/>
</dbReference>
<reference evidence="9" key="1">
    <citation type="journal article" date="2011" name="J. Bacteriol.">
        <title>Genome sequences of eight morphologically diverse alphaproteobacteria.</title>
        <authorList>
            <consortium name="US DOE Joint Genome Institute"/>
            <person name="Brown P.J."/>
            <person name="Kysela D.T."/>
            <person name="Buechlein A."/>
            <person name="Hemmerich C."/>
            <person name="Brun Y.V."/>
        </authorList>
    </citation>
    <scope>NUCLEOTIDE SEQUENCE [LARGE SCALE GENOMIC DNA]</scope>
    <source>
        <strain evidence="9">ATCC 49814 / DSM 5838 / IFAM 1418</strain>
    </source>
</reference>
<dbReference type="Pfam" id="PF01810">
    <property type="entry name" value="LysE"/>
    <property type="match status" value="1"/>
</dbReference>
<comment type="similarity">
    <text evidence="2">Belongs to the Rht family.</text>
</comment>
<dbReference type="PANTHER" id="PTHR30086:SF14">
    <property type="entry name" value="HOMOSERINE_HOMOSERINE LACTONE EFFLUX PROTEIN"/>
    <property type="match status" value="1"/>
</dbReference>
<proteinExistence type="inferred from homology"/>
<evidence type="ECO:0000256" key="4">
    <source>
        <dbReference type="ARBA" id="ARBA00022692"/>
    </source>
</evidence>
<feature type="transmembrane region" description="Helical" evidence="7">
    <location>
        <begin position="185"/>
        <end position="203"/>
    </location>
</feature>
<evidence type="ECO:0000256" key="6">
    <source>
        <dbReference type="ARBA" id="ARBA00023136"/>
    </source>
</evidence>
<dbReference type="PANTHER" id="PTHR30086">
    <property type="entry name" value="ARGININE EXPORTER PROTEIN ARGO"/>
    <property type="match status" value="1"/>
</dbReference>
<evidence type="ECO:0000256" key="5">
    <source>
        <dbReference type="ARBA" id="ARBA00022989"/>
    </source>
</evidence>
<dbReference type="GO" id="GO:0005886">
    <property type="term" value="C:plasma membrane"/>
    <property type="evidence" value="ECO:0007669"/>
    <property type="project" value="UniProtKB-SubCell"/>
</dbReference>
<evidence type="ECO:0000256" key="3">
    <source>
        <dbReference type="ARBA" id="ARBA00022475"/>
    </source>
</evidence>
<dbReference type="GO" id="GO:0042970">
    <property type="term" value="F:homoserine transmembrane transporter activity"/>
    <property type="evidence" value="ECO:0007669"/>
    <property type="project" value="TreeGrafter"/>
</dbReference>
<organism evidence="8 9">
    <name type="scientific">Hirschia baltica (strain ATCC 49814 / DSM 5838 / IFAM 1418)</name>
    <dbReference type="NCBI Taxonomy" id="582402"/>
    <lineage>
        <taxon>Bacteria</taxon>
        <taxon>Pseudomonadati</taxon>
        <taxon>Pseudomonadota</taxon>
        <taxon>Alphaproteobacteria</taxon>
        <taxon>Hyphomonadales</taxon>
        <taxon>Hyphomonadaceae</taxon>
        <taxon>Hirschia</taxon>
    </lineage>
</organism>
<evidence type="ECO:0000256" key="7">
    <source>
        <dbReference type="SAM" id="Phobius"/>
    </source>
</evidence>
<sequence>MSLETWLVFAFLCFMAGVSPGPAVFLTISNVIRFGRRAAIISGSANAIGLVVLGLCIGYGLGGLMQASAFAFTMVKIVGGAYLVWLGIKSWRATGNFIAAEGGEIAPDEVSLFRTSFILSITNPKAIVIMGAMFPAFMQAESSLWLQSAIMATTYAFMCFIVHYAIAYMGEYIRPFFQSSQRLKYLRRVIGSLFVGFGLTLVATR</sequence>
<feature type="transmembrane region" description="Helical" evidence="7">
    <location>
        <begin position="6"/>
        <end position="26"/>
    </location>
</feature>
<feature type="transmembrane region" description="Helical" evidence="7">
    <location>
        <begin position="67"/>
        <end position="88"/>
    </location>
</feature>
<dbReference type="RefSeq" id="WP_015826938.1">
    <property type="nucleotide sequence ID" value="NC_012982.1"/>
</dbReference>
<dbReference type="InterPro" id="IPR001123">
    <property type="entry name" value="LeuE-type"/>
</dbReference>
<dbReference type="HOGENOM" id="CLU_079569_2_3_5"/>
<evidence type="ECO:0000256" key="1">
    <source>
        <dbReference type="ARBA" id="ARBA00004651"/>
    </source>
</evidence>
<evidence type="ECO:0000256" key="2">
    <source>
        <dbReference type="ARBA" id="ARBA00007928"/>
    </source>
</evidence>
<dbReference type="OrthoDB" id="9804822at2"/>